<organism evidence="4 5">
    <name type="scientific">Oncorhynchus tshawytscha</name>
    <name type="common">Chinook salmon</name>
    <name type="synonym">Salmo tshawytscha</name>
    <dbReference type="NCBI Taxonomy" id="74940"/>
    <lineage>
        <taxon>Eukaryota</taxon>
        <taxon>Metazoa</taxon>
        <taxon>Chordata</taxon>
        <taxon>Craniata</taxon>
        <taxon>Vertebrata</taxon>
        <taxon>Euteleostomi</taxon>
        <taxon>Actinopterygii</taxon>
        <taxon>Neopterygii</taxon>
        <taxon>Teleostei</taxon>
        <taxon>Protacanthopterygii</taxon>
        <taxon>Salmoniformes</taxon>
        <taxon>Salmonidae</taxon>
        <taxon>Salmoninae</taxon>
        <taxon>Oncorhynchus</taxon>
    </lineage>
</organism>
<dbReference type="Pfam" id="PF00702">
    <property type="entry name" value="Hydrolase"/>
    <property type="match status" value="1"/>
</dbReference>
<dbReference type="SFLD" id="SFLDG01129">
    <property type="entry name" value="C1.5:_HAD__Beta-PGM__Phosphata"/>
    <property type="match status" value="1"/>
</dbReference>
<dbReference type="InterPro" id="IPR036412">
    <property type="entry name" value="HAD-like_sf"/>
</dbReference>
<name>A0A8C8DCE9_ONCTS</name>
<evidence type="ECO:0000256" key="2">
    <source>
        <dbReference type="ARBA" id="ARBA00022801"/>
    </source>
</evidence>
<proteinExistence type="predicted"/>
<dbReference type="InterPro" id="IPR011950">
    <property type="entry name" value="HAD-SF_hydro_IA_CTE7"/>
</dbReference>
<dbReference type="Gene3D" id="3.40.50.1000">
    <property type="entry name" value="HAD superfamily/HAD-like"/>
    <property type="match status" value="1"/>
</dbReference>
<evidence type="ECO:0000256" key="1">
    <source>
        <dbReference type="ARBA" id="ARBA00001946"/>
    </source>
</evidence>
<dbReference type="InterPro" id="IPR006439">
    <property type="entry name" value="HAD-SF_hydro_IA"/>
</dbReference>
<dbReference type="GO" id="GO:0050124">
    <property type="term" value="F:N-acylneuraminate-9-phosphatase activity"/>
    <property type="evidence" value="ECO:0007669"/>
    <property type="project" value="TreeGrafter"/>
</dbReference>
<dbReference type="Ensembl" id="ENSOTST00005023464.2">
    <property type="protein sequence ID" value="ENSOTSP00005021621.2"/>
    <property type="gene ID" value="ENSOTSG00005010408.2"/>
</dbReference>
<reference evidence="4" key="2">
    <citation type="submission" date="2025-09" db="UniProtKB">
        <authorList>
            <consortium name="Ensembl"/>
        </authorList>
    </citation>
    <scope>IDENTIFICATION</scope>
</reference>
<reference evidence="4" key="1">
    <citation type="submission" date="2025-08" db="UniProtKB">
        <authorList>
            <consortium name="Ensembl"/>
        </authorList>
    </citation>
    <scope>IDENTIFICATION</scope>
</reference>
<dbReference type="GeneTree" id="ENSGT00390000003094"/>
<dbReference type="Gene3D" id="1.20.120.710">
    <property type="entry name" value="Haloacid dehalogenase hydrolase-like domain"/>
    <property type="match status" value="1"/>
</dbReference>
<comment type="cofactor">
    <cofactor evidence="1">
        <name>Mg(2+)</name>
        <dbReference type="ChEBI" id="CHEBI:18420"/>
    </cofactor>
</comment>
<dbReference type="NCBIfam" id="TIGR02253">
    <property type="entry name" value="CTE7"/>
    <property type="match status" value="1"/>
</dbReference>
<keyword evidence="5" id="KW-1185">Reference proteome</keyword>
<evidence type="ECO:0000313" key="4">
    <source>
        <dbReference type="Ensembl" id="ENSOTSP00005021621.2"/>
    </source>
</evidence>
<dbReference type="Proteomes" id="UP000694402">
    <property type="component" value="Unassembled WGS sequence"/>
</dbReference>
<evidence type="ECO:0000256" key="3">
    <source>
        <dbReference type="ARBA" id="ARBA00022842"/>
    </source>
</evidence>
<evidence type="ECO:0000313" key="5">
    <source>
        <dbReference type="Proteomes" id="UP000694402"/>
    </source>
</evidence>
<dbReference type="InterPro" id="IPR023214">
    <property type="entry name" value="HAD_sf"/>
</dbReference>
<keyword evidence="3" id="KW-0460">Magnesium</keyword>
<protein>
    <recommendedName>
        <fullName evidence="6">N-acetylneuraminic acid phosphatase</fullName>
    </recommendedName>
</protein>
<dbReference type="AlphaFoldDB" id="A0A8C8DCE9"/>
<sequence>MHCTSYHEGGRSGQAAMNSEGIKAILLDLDNTLIDTAGAGGVAIQKVTELLKTTLDHEHTIAICDRFKHKLHHETFDPAGGRTIDEVRISHWEESFQEVMGGSPSSNPTLASECYYQWKNTRLELLTITPPVLTLLKQLRTSHKLLLLTNGETQTQREKVVALGCQGLFDAVVVGGEHAEEKPARSIFTHCFGLLAVQAHDCVMVGDSLDTDIVGGFKAGVRATVWINNGGVCPPEGSVNPDYTIPSVLDLPEVLAKLK</sequence>
<evidence type="ECO:0008006" key="6">
    <source>
        <dbReference type="Google" id="ProtNLM"/>
    </source>
</evidence>
<dbReference type="SFLD" id="SFLDS00003">
    <property type="entry name" value="Haloacid_Dehalogenase"/>
    <property type="match status" value="1"/>
</dbReference>
<dbReference type="PANTHER" id="PTHR46470:SF3">
    <property type="entry name" value="N-ACYLNEURAMINATE-9-PHOSPHATASE"/>
    <property type="match status" value="1"/>
</dbReference>
<dbReference type="GO" id="GO:0046380">
    <property type="term" value="P:N-acetylneuraminate biosynthetic process"/>
    <property type="evidence" value="ECO:0007669"/>
    <property type="project" value="TreeGrafter"/>
</dbReference>
<dbReference type="NCBIfam" id="TIGR01549">
    <property type="entry name" value="HAD-SF-IA-v1"/>
    <property type="match status" value="1"/>
</dbReference>
<dbReference type="PANTHER" id="PTHR46470">
    <property type="entry name" value="N-ACYLNEURAMINATE-9-PHOSPHATASE"/>
    <property type="match status" value="1"/>
</dbReference>
<keyword evidence="2" id="KW-0378">Hydrolase</keyword>
<dbReference type="InterPro" id="IPR051400">
    <property type="entry name" value="HAD-like_hydrolase"/>
</dbReference>
<accession>A0A8C8DCE9</accession>
<gene>
    <name evidence="4" type="primary">NANP</name>
</gene>
<dbReference type="SUPFAM" id="SSF56784">
    <property type="entry name" value="HAD-like"/>
    <property type="match status" value="1"/>
</dbReference>